<dbReference type="AlphaFoldDB" id="A0A3B0WS92"/>
<protein>
    <submittedName>
        <fullName evidence="1">Uncharacterized protein</fullName>
    </submittedName>
</protein>
<proteinExistence type="predicted"/>
<reference evidence="1" key="1">
    <citation type="submission" date="2018-06" db="EMBL/GenBank/DDBJ databases">
        <authorList>
            <person name="Zhirakovskaya E."/>
        </authorList>
    </citation>
    <scope>NUCLEOTIDE SEQUENCE</scope>
</reference>
<name>A0A3B0WS92_9ZZZZ</name>
<accession>A0A3B0WS92</accession>
<dbReference type="EMBL" id="UOFG01000051">
    <property type="protein sequence ID" value="VAW58865.1"/>
    <property type="molecule type" value="Genomic_DNA"/>
</dbReference>
<sequence length="29" mass="3089">MSGEFDICHVLQLLSESLNRVAGNLSAQG</sequence>
<evidence type="ECO:0000313" key="1">
    <source>
        <dbReference type="EMBL" id="VAW58865.1"/>
    </source>
</evidence>
<organism evidence="1">
    <name type="scientific">hydrothermal vent metagenome</name>
    <dbReference type="NCBI Taxonomy" id="652676"/>
    <lineage>
        <taxon>unclassified sequences</taxon>
        <taxon>metagenomes</taxon>
        <taxon>ecological metagenomes</taxon>
    </lineage>
</organism>
<gene>
    <name evidence="1" type="ORF">MNBD_GAMMA11-626</name>
</gene>